<name>A0A6A5Z647_9PLEO</name>
<reference evidence="2" key="1">
    <citation type="journal article" date="2020" name="Stud. Mycol.">
        <title>101 Dothideomycetes genomes: a test case for predicting lifestyles and emergence of pathogens.</title>
        <authorList>
            <person name="Haridas S."/>
            <person name="Albert R."/>
            <person name="Binder M."/>
            <person name="Bloem J."/>
            <person name="Labutti K."/>
            <person name="Salamov A."/>
            <person name="Andreopoulos B."/>
            <person name="Baker S."/>
            <person name="Barry K."/>
            <person name="Bills G."/>
            <person name="Bluhm B."/>
            <person name="Cannon C."/>
            <person name="Castanera R."/>
            <person name="Culley D."/>
            <person name="Daum C."/>
            <person name="Ezra D."/>
            <person name="Gonzalez J."/>
            <person name="Henrissat B."/>
            <person name="Kuo A."/>
            <person name="Liang C."/>
            <person name="Lipzen A."/>
            <person name="Lutzoni F."/>
            <person name="Magnuson J."/>
            <person name="Mondo S."/>
            <person name="Nolan M."/>
            <person name="Ohm R."/>
            <person name="Pangilinan J."/>
            <person name="Park H.-J."/>
            <person name="Ramirez L."/>
            <person name="Alfaro M."/>
            <person name="Sun H."/>
            <person name="Tritt A."/>
            <person name="Yoshinaga Y."/>
            <person name="Zwiers L.-H."/>
            <person name="Turgeon B."/>
            <person name="Goodwin S."/>
            <person name="Spatafora J."/>
            <person name="Crous P."/>
            <person name="Grigoriev I."/>
        </authorList>
    </citation>
    <scope>NUCLEOTIDE SEQUENCE</scope>
    <source>
        <strain evidence="2">CBS 627.86</strain>
    </source>
</reference>
<gene>
    <name evidence="2" type="ORF">BDV96DRAFT_89305</name>
</gene>
<protein>
    <recommendedName>
        <fullName evidence="1">Heterokaryon incompatibility domain-containing protein</fullName>
    </recommendedName>
</protein>
<proteinExistence type="predicted"/>
<evidence type="ECO:0000313" key="2">
    <source>
        <dbReference type="EMBL" id="KAF2114949.1"/>
    </source>
</evidence>
<dbReference type="OrthoDB" id="3799434at2759"/>
<sequence>MFLCSFCESIPAQTLRHDVDNNGTGWLTLYQHEFREAGFLSLESSIQADCYFCKQFWDSLSNDHMRVLQSPAFTAIVVCIYWNPKEKRYTTLHFVLGPEFDDCEADIVDTFIVVPGHDLTKAEDFPDNTADTVRCDGIVNRWIKSCATEHGEKCHSAQLTSWLPARLIDIGDCLSNGPLRLILAEHLQADQISYVALSYFLEGNETLTLTTSNLNTLMDEIPSGDLNRVFADAIDVTRSLGLRYLWIGPLCVLHEPLEQHREELRQVSMVYEHCTLHIAASGAQSVLDGLFTDRTLSSVCSYPWDLSTENQLTAIHAVREGIWNSELRDSCLAQHGGFFENHYLASRTIYFGKDQVYWHCGGLRACETFPSGVPDRLLQEVDTYQPRVLEDRIRAHVPSPCNGKGEAIRPTYDAWAKAVESYSQCVLPDSQNRLDCLSGLAAHFGNLQNQYAAGLWRNNFLEGLLWYVDGPFNKGLPPSHRPLEYRGPSWSWASIDGAVKHIPSSELVAKCAQVLRIQTFPDHRDAAASLRGAFIWLKGLLIKISKPKYFCLQAPQICGCFYPDDRDDIMDPYYFCMPLQKLKSAKGVFLYGLVLRQMRHHWGWIYQRVGIFRCGQGDSLQLLGQKKYGPSSYVPPANATEENYGVPFQTVITII</sequence>
<feature type="domain" description="Heterokaryon incompatibility" evidence="1">
    <location>
        <begin position="194"/>
        <end position="320"/>
    </location>
</feature>
<dbReference type="AlphaFoldDB" id="A0A6A5Z647"/>
<dbReference type="Proteomes" id="UP000799770">
    <property type="component" value="Unassembled WGS sequence"/>
</dbReference>
<dbReference type="EMBL" id="ML977324">
    <property type="protein sequence ID" value="KAF2114949.1"/>
    <property type="molecule type" value="Genomic_DNA"/>
</dbReference>
<evidence type="ECO:0000313" key="3">
    <source>
        <dbReference type="Proteomes" id="UP000799770"/>
    </source>
</evidence>
<accession>A0A6A5Z647</accession>
<dbReference type="Pfam" id="PF06985">
    <property type="entry name" value="HET"/>
    <property type="match status" value="1"/>
</dbReference>
<keyword evidence="3" id="KW-1185">Reference proteome</keyword>
<dbReference type="PANTHER" id="PTHR33112:SF15">
    <property type="entry name" value="HETEROKARYON INCOMPATIBILITY DOMAIN-CONTAINING PROTEIN"/>
    <property type="match status" value="1"/>
</dbReference>
<organism evidence="2 3">
    <name type="scientific">Lophiotrema nucula</name>
    <dbReference type="NCBI Taxonomy" id="690887"/>
    <lineage>
        <taxon>Eukaryota</taxon>
        <taxon>Fungi</taxon>
        <taxon>Dikarya</taxon>
        <taxon>Ascomycota</taxon>
        <taxon>Pezizomycotina</taxon>
        <taxon>Dothideomycetes</taxon>
        <taxon>Pleosporomycetidae</taxon>
        <taxon>Pleosporales</taxon>
        <taxon>Lophiotremataceae</taxon>
        <taxon>Lophiotrema</taxon>
    </lineage>
</organism>
<evidence type="ECO:0000259" key="1">
    <source>
        <dbReference type="Pfam" id="PF06985"/>
    </source>
</evidence>
<dbReference type="PANTHER" id="PTHR33112">
    <property type="entry name" value="DOMAIN PROTEIN, PUTATIVE-RELATED"/>
    <property type="match status" value="1"/>
</dbReference>
<dbReference type="InterPro" id="IPR010730">
    <property type="entry name" value="HET"/>
</dbReference>